<dbReference type="Proteomes" id="UP000824232">
    <property type="component" value="Unassembled WGS sequence"/>
</dbReference>
<comment type="caution">
    <text evidence="3">The sequence shown here is derived from an EMBL/GenBank/DDBJ whole genome shotgun (WGS) entry which is preliminary data.</text>
</comment>
<feature type="transmembrane region" description="Helical" evidence="2">
    <location>
        <begin position="16"/>
        <end position="34"/>
    </location>
</feature>
<evidence type="ECO:0000313" key="4">
    <source>
        <dbReference type="Proteomes" id="UP000824232"/>
    </source>
</evidence>
<keyword evidence="2" id="KW-1133">Transmembrane helix</keyword>
<dbReference type="AlphaFoldDB" id="A0A9D1DUR6"/>
<evidence type="ECO:0000313" key="3">
    <source>
        <dbReference type="EMBL" id="HIR59366.1"/>
    </source>
</evidence>
<feature type="compositionally biased region" description="Basic and acidic residues" evidence="1">
    <location>
        <begin position="158"/>
        <end position="182"/>
    </location>
</feature>
<proteinExistence type="predicted"/>
<evidence type="ECO:0000256" key="1">
    <source>
        <dbReference type="SAM" id="MobiDB-lite"/>
    </source>
</evidence>
<protein>
    <submittedName>
        <fullName evidence="3">Uncharacterized protein</fullName>
    </submittedName>
</protein>
<organism evidence="3 4">
    <name type="scientific">Candidatus Onthousia excrementipullorum</name>
    <dbReference type="NCBI Taxonomy" id="2840884"/>
    <lineage>
        <taxon>Bacteria</taxon>
        <taxon>Bacillati</taxon>
        <taxon>Bacillota</taxon>
        <taxon>Bacilli</taxon>
        <taxon>Candidatus Onthousia</taxon>
    </lineage>
</organism>
<accession>A0A9D1DUR6</accession>
<reference evidence="3" key="1">
    <citation type="submission" date="2020-10" db="EMBL/GenBank/DDBJ databases">
        <authorList>
            <person name="Gilroy R."/>
        </authorList>
    </citation>
    <scope>NUCLEOTIDE SEQUENCE</scope>
    <source>
        <strain evidence="3">CHK184-20233</strain>
    </source>
</reference>
<sequence>MYTEENQRGRFPLRDILLKAIVVIIFLILIIFIITKVTEPSKNTTKSSSNYDKVFSENLEAMEKAAYSYFTTDRLPKELGEVNELTLREMINSNLLNAFTDADGNACDVNNSFIRLTKNDNDYTLRVNLECDKKEDYTLTKVGEYDYCEHDICKRDSSKDKKETTKESEETKEVEITEDKKNTTPSQNSSSNTSTGSNGSTSNSPTTNTPSTNTTPQVTTMYEYRKVTAPVLSNWSSWSSWQYNTNRISAIKCSDTDANCLKEVLLYSRREQVGTKDGKPVYGTVNYYSTRTRTLISSGSTDTKWSTYNDKNLLNQGYTYTGNTR</sequence>
<feature type="compositionally biased region" description="Low complexity" evidence="1">
    <location>
        <begin position="183"/>
        <end position="217"/>
    </location>
</feature>
<feature type="region of interest" description="Disordered" evidence="1">
    <location>
        <begin position="158"/>
        <end position="217"/>
    </location>
</feature>
<keyword evidence="2" id="KW-0472">Membrane</keyword>
<name>A0A9D1DUR6_9FIRM</name>
<reference evidence="3" key="2">
    <citation type="journal article" date="2021" name="PeerJ">
        <title>Extensive microbial diversity within the chicken gut microbiome revealed by metagenomics and culture.</title>
        <authorList>
            <person name="Gilroy R."/>
            <person name="Ravi A."/>
            <person name="Getino M."/>
            <person name="Pursley I."/>
            <person name="Horton D.L."/>
            <person name="Alikhan N.F."/>
            <person name="Baker D."/>
            <person name="Gharbi K."/>
            <person name="Hall N."/>
            <person name="Watson M."/>
            <person name="Adriaenssens E.M."/>
            <person name="Foster-Nyarko E."/>
            <person name="Jarju S."/>
            <person name="Secka A."/>
            <person name="Antonio M."/>
            <person name="Oren A."/>
            <person name="Chaudhuri R.R."/>
            <person name="La Ragione R."/>
            <person name="Hildebrand F."/>
            <person name="Pallen M.J."/>
        </authorList>
    </citation>
    <scope>NUCLEOTIDE SEQUENCE</scope>
    <source>
        <strain evidence="3">CHK184-20233</strain>
    </source>
</reference>
<keyword evidence="2" id="KW-0812">Transmembrane</keyword>
<dbReference type="EMBL" id="DVHC01000051">
    <property type="protein sequence ID" value="HIR59366.1"/>
    <property type="molecule type" value="Genomic_DNA"/>
</dbReference>
<gene>
    <name evidence="3" type="ORF">IAB38_04880</name>
</gene>
<evidence type="ECO:0000256" key="2">
    <source>
        <dbReference type="SAM" id="Phobius"/>
    </source>
</evidence>